<evidence type="ECO:0000313" key="6">
    <source>
        <dbReference type="EMBL" id="KAG8098389.1"/>
    </source>
</evidence>
<dbReference type="GO" id="GO:0006412">
    <property type="term" value="P:translation"/>
    <property type="evidence" value="ECO:0007669"/>
    <property type="project" value="InterPro"/>
</dbReference>
<gene>
    <name evidence="6" type="ORF">GUJ93_ZPchr0013g36719</name>
    <name evidence="7" type="ORF">GUJ93_ZPchr0013g37871</name>
</gene>
<protein>
    <recommendedName>
        <fullName evidence="4">60S ribosomal protein L41</fullName>
    </recommendedName>
</protein>
<evidence type="ECO:0000256" key="5">
    <source>
        <dbReference type="SAM" id="MobiDB-lite"/>
    </source>
</evidence>
<dbReference type="Proteomes" id="UP000729402">
    <property type="component" value="Unassembled WGS sequence"/>
</dbReference>
<evidence type="ECO:0000313" key="7">
    <source>
        <dbReference type="EMBL" id="KAG8098398.1"/>
    </source>
</evidence>
<evidence type="ECO:0000256" key="4">
    <source>
        <dbReference type="RuleBase" id="RU368055"/>
    </source>
</evidence>
<dbReference type="GO" id="GO:0003735">
    <property type="term" value="F:structural constituent of ribosome"/>
    <property type="evidence" value="ECO:0007669"/>
    <property type="project" value="UniProtKB-UniRule"/>
</dbReference>
<keyword evidence="1 4" id="KW-0689">Ribosomal protein</keyword>
<sequence>MRAKWKKKRMRRLKRKRRKMRQRSNYRLPEADERHKDTNMYVAVKLTRRLGQQTEAPTMEAMVGASMS</sequence>
<reference evidence="6" key="1">
    <citation type="journal article" date="2021" name="bioRxiv">
        <title>Whole Genome Assembly and Annotation of Northern Wild Rice, Zizania palustris L., Supports a Whole Genome Duplication in the Zizania Genus.</title>
        <authorList>
            <person name="Haas M."/>
            <person name="Kono T."/>
            <person name="Macchietto M."/>
            <person name="Millas R."/>
            <person name="McGilp L."/>
            <person name="Shao M."/>
            <person name="Duquette J."/>
            <person name="Hirsch C.N."/>
            <person name="Kimball J."/>
        </authorList>
    </citation>
    <scope>NUCLEOTIDE SEQUENCE</scope>
    <source>
        <tissue evidence="6">Fresh leaf tissue</tissue>
    </source>
</reference>
<organism evidence="6 8">
    <name type="scientific">Zizania palustris</name>
    <name type="common">Northern wild rice</name>
    <dbReference type="NCBI Taxonomy" id="103762"/>
    <lineage>
        <taxon>Eukaryota</taxon>
        <taxon>Viridiplantae</taxon>
        <taxon>Streptophyta</taxon>
        <taxon>Embryophyta</taxon>
        <taxon>Tracheophyta</taxon>
        <taxon>Spermatophyta</taxon>
        <taxon>Magnoliopsida</taxon>
        <taxon>Liliopsida</taxon>
        <taxon>Poales</taxon>
        <taxon>Poaceae</taxon>
        <taxon>BOP clade</taxon>
        <taxon>Oryzoideae</taxon>
        <taxon>Oryzeae</taxon>
        <taxon>Zizaniinae</taxon>
        <taxon>Zizania</taxon>
    </lineage>
</organism>
<keyword evidence="8" id="KW-1185">Reference proteome</keyword>
<dbReference type="InterPro" id="IPR007836">
    <property type="entry name" value="Ribosomal_eS32"/>
</dbReference>
<proteinExistence type="inferred from homology"/>
<keyword evidence="2 4" id="KW-0687">Ribonucleoprotein</keyword>
<comment type="caution">
    <text evidence="6">The sequence shown here is derived from an EMBL/GenBank/DDBJ whole genome shotgun (WGS) entry which is preliminary data.</text>
</comment>
<dbReference type="GO" id="GO:1990904">
    <property type="term" value="C:ribonucleoprotein complex"/>
    <property type="evidence" value="ECO:0007669"/>
    <property type="project" value="UniProtKB-KW"/>
</dbReference>
<dbReference type="EMBL" id="JAAALK010000079">
    <property type="protein sequence ID" value="KAG8098389.1"/>
    <property type="molecule type" value="Genomic_DNA"/>
</dbReference>
<name>A0A8J5WZU6_ZIZPA</name>
<dbReference type="AlphaFoldDB" id="A0A8J5WZU6"/>
<dbReference type="EMBL" id="JAAALK010000079">
    <property type="protein sequence ID" value="KAG8098398.1"/>
    <property type="molecule type" value="Genomic_DNA"/>
</dbReference>
<comment type="similarity">
    <text evidence="3 4">Belongs to the eukaryotic ribosomal protein eS32 family.</text>
</comment>
<feature type="region of interest" description="Disordered" evidence="5">
    <location>
        <begin position="1"/>
        <end position="33"/>
    </location>
</feature>
<comment type="subunit">
    <text evidence="4">Component of the large ribosomal subunit.</text>
</comment>
<dbReference type="GO" id="GO:0005840">
    <property type="term" value="C:ribosome"/>
    <property type="evidence" value="ECO:0007669"/>
    <property type="project" value="UniProtKB-KW"/>
</dbReference>
<evidence type="ECO:0000256" key="2">
    <source>
        <dbReference type="ARBA" id="ARBA00023274"/>
    </source>
</evidence>
<reference evidence="6" key="2">
    <citation type="submission" date="2021-02" db="EMBL/GenBank/DDBJ databases">
        <authorList>
            <person name="Kimball J.A."/>
            <person name="Haas M.W."/>
            <person name="Macchietto M."/>
            <person name="Kono T."/>
            <person name="Duquette J."/>
            <person name="Shao M."/>
        </authorList>
    </citation>
    <scope>NUCLEOTIDE SEQUENCE</scope>
    <source>
        <tissue evidence="6">Fresh leaf tissue</tissue>
    </source>
</reference>
<evidence type="ECO:0000256" key="1">
    <source>
        <dbReference type="ARBA" id="ARBA00022980"/>
    </source>
</evidence>
<evidence type="ECO:0000256" key="3">
    <source>
        <dbReference type="ARBA" id="ARBA00043969"/>
    </source>
</evidence>
<feature type="compositionally biased region" description="Basic residues" evidence="5">
    <location>
        <begin position="1"/>
        <end position="24"/>
    </location>
</feature>
<dbReference type="Pfam" id="PF05162">
    <property type="entry name" value="Ribosomal_L41"/>
    <property type="match status" value="1"/>
</dbReference>
<accession>A0A8J5WZU6</accession>
<evidence type="ECO:0000313" key="8">
    <source>
        <dbReference type="Proteomes" id="UP000729402"/>
    </source>
</evidence>